<feature type="non-terminal residue" evidence="2">
    <location>
        <position position="189"/>
    </location>
</feature>
<dbReference type="Proteomes" id="UP000257109">
    <property type="component" value="Unassembled WGS sequence"/>
</dbReference>
<evidence type="ECO:0000313" key="3">
    <source>
        <dbReference type="Proteomes" id="UP000257109"/>
    </source>
</evidence>
<dbReference type="Pfam" id="PF04727">
    <property type="entry name" value="ELMO_CED12"/>
    <property type="match status" value="1"/>
</dbReference>
<dbReference type="PANTHER" id="PTHR12771:SF56">
    <property type="entry name" value="CED-12"/>
    <property type="match status" value="1"/>
</dbReference>
<evidence type="ECO:0000313" key="2">
    <source>
        <dbReference type="EMBL" id="RDX66880.1"/>
    </source>
</evidence>
<sequence>MLMSSKALRRRLHHGDVDGKRKEHFETWVLESLSEPLLADDDYIENKKEEGTVSLDIHIFKPHRTIKLDTNVVLGSGTIIGRLLSFPSAALNMQNNKMLPPPLSPLQEERLRNLRQRLEVPFDGSKAEHQDALKQLWKLTYPDRELPSLKSELWKEMGWQGSDLSTDFRCVIKSNALYFKERGWEIEYG</sequence>
<dbReference type="OrthoDB" id="67155at2759"/>
<proteinExistence type="predicted"/>
<evidence type="ECO:0000259" key="1">
    <source>
        <dbReference type="PROSITE" id="PS51335"/>
    </source>
</evidence>
<dbReference type="PANTHER" id="PTHR12771">
    <property type="entry name" value="ENGULFMENT AND CELL MOTILITY"/>
    <property type="match status" value="1"/>
</dbReference>
<dbReference type="AlphaFoldDB" id="A0A371ELG0"/>
<gene>
    <name evidence="2" type="primary">elmoA</name>
    <name evidence="2" type="ORF">CR513_54309</name>
</gene>
<reference evidence="2" key="1">
    <citation type="submission" date="2018-05" db="EMBL/GenBank/DDBJ databases">
        <title>Draft genome of Mucuna pruriens seed.</title>
        <authorList>
            <person name="Nnadi N.E."/>
            <person name="Vos R."/>
            <person name="Hasami M.H."/>
            <person name="Devisetty U.K."/>
            <person name="Aguiy J.C."/>
        </authorList>
    </citation>
    <scope>NUCLEOTIDE SEQUENCE [LARGE SCALE GENOMIC DNA]</scope>
    <source>
        <strain evidence="2">JCA_2017</strain>
    </source>
</reference>
<accession>A0A371ELG0</accession>
<dbReference type="InterPro" id="IPR050868">
    <property type="entry name" value="ELMO_domain-containing"/>
</dbReference>
<dbReference type="PROSITE" id="PS51335">
    <property type="entry name" value="ELMO"/>
    <property type="match status" value="1"/>
</dbReference>
<organism evidence="2 3">
    <name type="scientific">Mucuna pruriens</name>
    <name type="common">Velvet bean</name>
    <name type="synonym">Dolichos pruriens</name>
    <dbReference type="NCBI Taxonomy" id="157652"/>
    <lineage>
        <taxon>Eukaryota</taxon>
        <taxon>Viridiplantae</taxon>
        <taxon>Streptophyta</taxon>
        <taxon>Embryophyta</taxon>
        <taxon>Tracheophyta</taxon>
        <taxon>Spermatophyta</taxon>
        <taxon>Magnoliopsida</taxon>
        <taxon>eudicotyledons</taxon>
        <taxon>Gunneridae</taxon>
        <taxon>Pentapetalae</taxon>
        <taxon>rosids</taxon>
        <taxon>fabids</taxon>
        <taxon>Fabales</taxon>
        <taxon>Fabaceae</taxon>
        <taxon>Papilionoideae</taxon>
        <taxon>50 kb inversion clade</taxon>
        <taxon>NPAAA clade</taxon>
        <taxon>indigoferoid/millettioid clade</taxon>
        <taxon>Phaseoleae</taxon>
        <taxon>Mucuna</taxon>
    </lineage>
</organism>
<protein>
    <submittedName>
        <fullName evidence="2">ELMO domain-containing protein A</fullName>
    </submittedName>
</protein>
<name>A0A371ELG0_MUCPR</name>
<keyword evidence="3" id="KW-1185">Reference proteome</keyword>
<dbReference type="EMBL" id="QJKJ01013235">
    <property type="protein sequence ID" value="RDX66880.1"/>
    <property type="molecule type" value="Genomic_DNA"/>
</dbReference>
<dbReference type="InterPro" id="IPR006816">
    <property type="entry name" value="ELMO_dom"/>
</dbReference>
<feature type="domain" description="ELMO" evidence="1">
    <location>
        <begin position="128"/>
        <end position="189"/>
    </location>
</feature>
<comment type="caution">
    <text evidence="2">The sequence shown here is derived from an EMBL/GenBank/DDBJ whole genome shotgun (WGS) entry which is preliminary data.</text>
</comment>